<feature type="domain" description="RING-type" evidence="7">
    <location>
        <begin position="170"/>
        <end position="222"/>
    </location>
</feature>
<dbReference type="InterPro" id="IPR024766">
    <property type="entry name" value="Znf_RING_H2"/>
</dbReference>
<keyword evidence="2" id="KW-0479">Metal-binding</keyword>
<evidence type="ECO:0000256" key="3">
    <source>
        <dbReference type="ARBA" id="ARBA00022771"/>
    </source>
</evidence>
<evidence type="ECO:0000259" key="7">
    <source>
        <dbReference type="PROSITE" id="PS50089"/>
    </source>
</evidence>
<dbReference type="GO" id="GO:0008270">
    <property type="term" value="F:zinc ion binding"/>
    <property type="evidence" value="ECO:0007669"/>
    <property type="project" value="UniProtKB-KW"/>
</dbReference>
<organism evidence="8 9">
    <name type="scientific">Momordica charantia</name>
    <name type="common">Bitter gourd</name>
    <name type="synonym">Balsam pear</name>
    <dbReference type="NCBI Taxonomy" id="3673"/>
    <lineage>
        <taxon>Eukaryota</taxon>
        <taxon>Viridiplantae</taxon>
        <taxon>Streptophyta</taxon>
        <taxon>Embryophyta</taxon>
        <taxon>Tracheophyta</taxon>
        <taxon>Spermatophyta</taxon>
        <taxon>Magnoliopsida</taxon>
        <taxon>eudicotyledons</taxon>
        <taxon>Gunneridae</taxon>
        <taxon>Pentapetalae</taxon>
        <taxon>rosids</taxon>
        <taxon>fabids</taxon>
        <taxon>Cucurbitales</taxon>
        <taxon>Cucurbitaceae</taxon>
        <taxon>Momordiceae</taxon>
        <taxon>Momordica</taxon>
    </lineage>
</organism>
<accession>A0A6J1DDM9</accession>
<dbReference type="GO" id="GO:0061630">
    <property type="term" value="F:ubiquitin protein ligase activity"/>
    <property type="evidence" value="ECO:0007669"/>
    <property type="project" value="TreeGrafter"/>
</dbReference>
<keyword evidence="5" id="KW-0862">Zinc</keyword>
<dbReference type="InterPro" id="IPR001841">
    <property type="entry name" value="Znf_RING"/>
</dbReference>
<sequence length="229" mass="25002">MASFASSSSSSSSLLRYFLHGTVGPSSGDPPFQFLEVRLGMISTEAPFSAPMAMANAVFPLSLRRFFHHRPPFHYLLWILSSLDLPPAASHAVARNIAAFVTHLTRGNAEVDLRVVAVVDYIQIAVSVGQRQRQSRSWNADESMILDEVPAPEPAPEFVEEEGGGELGDCSICFEELKIDGHGGNGSGTKKNKVVKIGCGHVYHKSCIITWLTNKNSCPLCRMPITLKF</sequence>
<evidence type="ECO:0000313" key="9">
    <source>
        <dbReference type="RefSeq" id="XP_022151639.1"/>
    </source>
</evidence>
<keyword evidence="3 6" id="KW-0863">Zinc-finger</keyword>
<dbReference type="PROSITE" id="PS50089">
    <property type="entry name" value="ZF_RING_2"/>
    <property type="match status" value="1"/>
</dbReference>
<dbReference type="GeneID" id="111019546"/>
<dbReference type="SUPFAM" id="SSF57850">
    <property type="entry name" value="RING/U-box"/>
    <property type="match status" value="1"/>
</dbReference>
<name>A0A6J1DDM9_MOMCH</name>
<dbReference type="RefSeq" id="XP_022151639.1">
    <property type="nucleotide sequence ID" value="XM_022295947.1"/>
</dbReference>
<reference evidence="9" key="1">
    <citation type="submission" date="2025-08" db="UniProtKB">
        <authorList>
            <consortium name="RefSeq"/>
        </authorList>
    </citation>
    <scope>IDENTIFICATION</scope>
    <source>
        <strain evidence="9">OHB3-1</strain>
    </source>
</reference>
<proteinExistence type="predicted"/>
<evidence type="ECO:0000256" key="2">
    <source>
        <dbReference type="ARBA" id="ARBA00022723"/>
    </source>
</evidence>
<dbReference type="KEGG" id="mcha:111019546"/>
<dbReference type="InterPro" id="IPR051826">
    <property type="entry name" value="E3_ubiquitin-ligase_domain"/>
</dbReference>
<protein>
    <submittedName>
        <fullName evidence="9">Uncharacterized protein LOC111019546</fullName>
    </submittedName>
</protein>
<dbReference type="AlphaFoldDB" id="A0A6J1DDM9"/>
<dbReference type="Proteomes" id="UP000504603">
    <property type="component" value="Unplaced"/>
</dbReference>
<evidence type="ECO:0000256" key="4">
    <source>
        <dbReference type="ARBA" id="ARBA00022786"/>
    </source>
</evidence>
<evidence type="ECO:0000256" key="6">
    <source>
        <dbReference type="PROSITE-ProRule" id="PRU00175"/>
    </source>
</evidence>
<dbReference type="PANTHER" id="PTHR22765">
    <property type="entry name" value="RING FINGER AND PROTEASE ASSOCIATED DOMAIN-CONTAINING"/>
    <property type="match status" value="1"/>
</dbReference>
<dbReference type="CDD" id="cd16454">
    <property type="entry name" value="RING-H2_PA-TM-RING"/>
    <property type="match status" value="1"/>
</dbReference>
<evidence type="ECO:0000313" key="8">
    <source>
        <dbReference type="Proteomes" id="UP000504603"/>
    </source>
</evidence>
<dbReference type="Pfam" id="PF12678">
    <property type="entry name" value="zf-rbx1"/>
    <property type="match status" value="1"/>
</dbReference>
<evidence type="ECO:0000256" key="5">
    <source>
        <dbReference type="ARBA" id="ARBA00022833"/>
    </source>
</evidence>
<dbReference type="Gene3D" id="3.30.40.10">
    <property type="entry name" value="Zinc/RING finger domain, C3HC4 (zinc finger)"/>
    <property type="match status" value="1"/>
</dbReference>
<dbReference type="GO" id="GO:0006511">
    <property type="term" value="P:ubiquitin-dependent protein catabolic process"/>
    <property type="evidence" value="ECO:0007669"/>
    <property type="project" value="TreeGrafter"/>
</dbReference>
<keyword evidence="4" id="KW-0833">Ubl conjugation pathway</keyword>
<dbReference type="InterPro" id="IPR013083">
    <property type="entry name" value="Znf_RING/FYVE/PHD"/>
</dbReference>
<gene>
    <name evidence="9" type="primary">LOC111019546</name>
</gene>
<comment type="pathway">
    <text evidence="1">Protein modification; protein ubiquitination.</text>
</comment>
<dbReference type="PANTHER" id="PTHR22765:SF434">
    <property type="entry name" value="GB|AAD18119.1-RELATED"/>
    <property type="match status" value="1"/>
</dbReference>
<dbReference type="OrthoDB" id="4348522at2759"/>
<dbReference type="SMART" id="SM00184">
    <property type="entry name" value="RING"/>
    <property type="match status" value="1"/>
</dbReference>
<evidence type="ECO:0000256" key="1">
    <source>
        <dbReference type="ARBA" id="ARBA00004906"/>
    </source>
</evidence>
<keyword evidence="8" id="KW-1185">Reference proteome</keyword>